<accession>A0ACB9JKW9</accession>
<reference evidence="2" key="1">
    <citation type="journal article" date="2022" name="Mol. Ecol. Resour.">
        <title>The genomes of chicory, endive, great burdock and yacon provide insights into Asteraceae palaeo-polyploidization history and plant inulin production.</title>
        <authorList>
            <person name="Fan W."/>
            <person name="Wang S."/>
            <person name="Wang H."/>
            <person name="Wang A."/>
            <person name="Jiang F."/>
            <person name="Liu H."/>
            <person name="Zhao H."/>
            <person name="Xu D."/>
            <person name="Zhang Y."/>
        </authorList>
    </citation>
    <scope>NUCLEOTIDE SEQUENCE [LARGE SCALE GENOMIC DNA]</scope>
    <source>
        <strain evidence="2">cv. Yunnan</strain>
    </source>
</reference>
<name>A0ACB9JKW9_9ASTR</name>
<sequence>MLVEIRNYKVKHGDGNIDYYEVFKLQTEQADFEANVNRLEQAKIWDVVIEMVMRKDLPDEFEVSSELVDLATRFRRLYEPLDIGNYYRHSKGDDTGDTYMTKRPKRYKFTQRWYEHANVTGFELVCESNFVAEVEELMTKTTIEEVKKDLERIVNKVEKWKSDEKIVNEDVYWGESVLSRL</sequence>
<dbReference type="EMBL" id="CM042020">
    <property type="protein sequence ID" value="KAI3820787.1"/>
    <property type="molecule type" value="Genomic_DNA"/>
</dbReference>
<comment type="caution">
    <text evidence="1">The sequence shown here is derived from an EMBL/GenBank/DDBJ whole genome shotgun (WGS) entry which is preliminary data.</text>
</comment>
<gene>
    <name evidence="1" type="ORF">L1987_08335</name>
</gene>
<organism evidence="1 2">
    <name type="scientific">Smallanthus sonchifolius</name>
    <dbReference type="NCBI Taxonomy" id="185202"/>
    <lineage>
        <taxon>Eukaryota</taxon>
        <taxon>Viridiplantae</taxon>
        <taxon>Streptophyta</taxon>
        <taxon>Embryophyta</taxon>
        <taxon>Tracheophyta</taxon>
        <taxon>Spermatophyta</taxon>
        <taxon>Magnoliopsida</taxon>
        <taxon>eudicotyledons</taxon>
        <taxon>Gunneridae</taxon>
        <taxon>Pentapetalae</taxon>
        <taxon>asterids</taxon>
        <taxon>campanulids</taxon>
        <taxon>Asterales</taxon>
        <taxon>Asteraceae</taxon>
        <taxon>Asteroideae</taxon>
        <taxon>Heliantheae alliance</taxon>
        <taxon>Millerieae</taxon>
        <taxon>Smallanthus</taxon>
    </lineage>
</organism>
<evidence type="ECO:0000313" key="1">
    <source>
        <dbReference type="EMBL" id="KAI3820787.1"/>
    </source>
</evidence>
<keyword evidence="2" id="KW-1185">Reference proteome</keyword>
<dbReference type="Proteomes" id="UP001056120">
    <property type="component" value="Linkage Group LG03"/>
</dbReference>
<proteinExistence type="predicted"/>
<reference evidence="1 2" key="2">
    <citation type="journal article" date="2022" name="Mol. Ecol. Resour.">
        <title>The genomes of chicory, endive, great burdock and yacon provide insights into Asteraceae paleo-polyploidization history and plant inulin production.</title>
        <authorList>
            <person name="Fan W."/>
            <person name="Wang S."/>
            <person name="Wang H."/>
            <person name="Wang A."/>
            <person name="Jiang F."/>
            <person name="Liu H."/>
            <person name="Zhao H."/>
            <person name="Xu D."/>
            <person name="Zhang Y."/>
        </authorList>
    </citation>
    <scope>NUCLEOTIDE SEQUENCE [LARGE SCALE GENOMIC DNA]</scope>
    <source>
        <strain evidence="2">cv. Yunnan</strain>
        <tissue evidence="1">Leaves</tissue>
    </source>
</reference>
<evidence type="ECO:0000313" key="2">
    <source>
        <dbReference type="Proteomes" id="UP001056120"/>
    </source>
</evidence>
<protein>
    <submittedName>
        <fullName evidence="1">Uncharacterized protein</fullName>
    </submittedName>
</protein>